<reference evidence="3 4" key="1">
    <citation type="journal article" date="2016" name="Mol. Biol. Evol.">
        <title>Comparative Genomics of Early-Diverging Mushroom-Forming Fungi Provides Insights into the Origins of Lignocellulose Decay Capabilities.</title>
        <authorList>
            <person name="Nagy L.G."/>
            <person name="Riley R."/>
            <person name="Tritt A."/>
            <person name="Adam C."/>
            <person name="Daum C."/>
            <person name="Floudas D."/>
            <person name="Sun H."/>
            <person name="Yadav J.S."/>
            <person name="Pangilinan J."/>
            <person name="Larsson K.H."/>
            <person name="Matsuura K."/>
            <person name="Barry K."/>
            <person name="Labutti K."/>
            <person name="Kuo R."/>
            <person name="Ohm R.A."/>
            <person name="Bhattacharya S.S."/>
            <person name="Shirouzu T."/>
            <person name="Yoshinaga Y."/>
            <person name="Martin F.M."/>
            <person name="Grigoriev I.V."/>
            <person name="Hibbett D.S."/>
        </authorList>
    </citation>
    <scope>NUCLEOTIDE SEQUENCE [LARGE SCALE GENOMIC DNA]</scope>
    <source>
        <strain evidence="3 4">L-15889</strain>
    </source>
</reference>
<dbReference type="Proteomes" id="UP000076727">
    <property type="component" value="Unassembled WGS sequence"/>
</dbReference>
<keyword evidence="1" id="KW-0677">Repeat</keyword>
<dbReference type="OrthoDB" id="2335338at2759"/>
<evidence type="ECO:0000256" key="2">
    <source>
        <dbReference type="ARBA" id="ARBA00022803"/>
    </source>
</evidence>
<gene>
    <name evidence="3" type="ORF">DAEQUDRAFT_519769</name>
</gene>
<proteinExistence type="predicted"/>
<sequence>MSMCFDRHAQYCLGSFKDAAAAFRRGLELDPSNASLKSGLKNAEARIAPDDNDIPSLEPETVGSNTDAAGAGMGGMADMLRNLGAGAGEGGGMDIASLMNNPMMMQMAQQMMGNGGLERLMQNPALANMMNRVQQGGGMPSMAELMSDPTMRDLAQQFGGGGAR</sequence>
<evidence type="ECO:0000256" key="1">
    <source>
        <dbReference type="ARBA" id="ARBA00022737"/>
    </source>
</evidence>
<dbReference type="PANTHER" id="PTHR45831">
    <property type="entry name" value="LD24721P"/>
    <property type="match status" value="1"/>
</dbReference>
<dbReference type="GO" id="GO:0006620">
    <property type="term" value="P:post-translational protein targeting to endoplasmic reticulum membrane"/>
    <property type="evidence" value="ECO:0007669"/>
    <property type="project" value="TreeGrafter"/>
</dbReference>
<dbReference type="InterPro" id="IPR011990">
    <property type="entry name" value="TPR-like_helical_dom_sf"/>
</dbReference>
<dbReference type="GO" id="GO:0072380">
    <property type="term" value="C:TRC complex"/>
    <property type="evidence" value="ECO:0007669"/>
    <property type="project" value="TreeGrafter"/>
</dbReference>
<evidence type="ECO:0000313" key="3">
    <source>
        <dbReference type="EMBL" id="KZT65585.1"/>
    </source>
</evidence>
<dbReference type="AlphaFoldDB" id="A0A165MER7"/>
<evidence type="ECO:0000313" key="4">
    <source>
        <dbReference type="Proteomes" id="UP000076727"/>
    </source>
</evidence>
<dbReference type="GO" id="GO:0060090">
    <property type="term" value="F:molecular adaptor activity"/>
    <property type="evidence" value="ECO:0007669"/>
    <property type="project" value="TreeGrafter"/>
</dbReference>
<name>A0A165MER7_9APHY</name>
<dbReference type="InterPro" id="IPR047150">
    <property type="entry name" value="SGT"/>
</dbReference>
<dbReference type="Gene3D" id="1.25.40.10">
    <property type="entry name" value="Tetratricopeptide repeat domain"/>
    <property type="match status" value="1"/>
</dbReference>
<organism evidence="3 4">
    <name type="scientific">Daedalea quercina L-15889</name>
    <dbReference type="NCBI Taxonomy" id="1314783"/>
    <lineage>
        <taxon>Eukaryota</taxon>
        <taxon>Fungi</taxon>
        <taxon>Dikarya</taxon>
        <taxon>Basidiomycota</taxon>
        <taxon>Agaricomycotina</taxon>
        <taxon>Agaricomycetes</taxon>
        <taxon>Polyporales</taxon>
        <taxon>Fomitopsis</taxon>
    </lineage>
</organism>
<keyword evidence="4" id="KW-1185">Reference proteome</keyword>
<evidence type="ECO:0008006" key="5">
    <source>
        <dbReference type="Google" id="ProtNLM"/>
    </source>
</evidence>
<dbReference type="STRING" id="1314783.A0A165MER7"/>
<keyword evidence="2" id="KW-0802">TPR repeat</keyword>
<accession>A0A165MER7</accession>
<dbReference type="EMBL" id="KV429103">
    <property type="protein sequence ID" value="KZT65585.1"/>
    <property type="molecule type" value="Genomic_DNA"/>
</dbReference>
<dbReference type="GO" id="GO:0016020">
    <property type="term" value="C:membrane"/>
    <property type="evidence" value="ECO:0007669"/>
    <property type="project" value="TreeGrafter"/>
</dbReference>
<protein>
    <recommendedName>
        <fullName evidence="5">STI1 domain-containing protein</fullName>
    </recommendedName>
</protein>
<dbReference type="PANTHER" id="PTHR45831:SF2">
    <property type="entry name" value="LD24721P"/>
    <property type="match status" value="1"/>
</dbReference>